<evidence type="ECO:0000256" key="1">
    <source>
        <dbReference type="SAM" id="MobiDB-lite"/>
    </source>
</evidence>
<organism evidence="4 5">
    <name type="scientific">Dendroctonus ponderosae</name>
    <name type="common">Mountain pine beetle</name>
    <dbReference type="NCBI Taxonomy" id="77166"/>
    <lineage>
        <taxon>Eukaryota</taxon>
        <taxon>Metazoa</taxon>
        <taxon>Ecdysozoa</taxon>
        <taxon>Arthropoda</taxon>
        <taxon>Hexapoda</taxon>
        <taxon>Insecta</taxon>
        <taxon>Pterygota</taxon>
        <taxon>Neoptera</taxon>
        <taxon>Endopterygota</taxon>
        <taxon>Coleoptera</taxon>
        <taxon>Polyphaga</taxon>
        <taxon>Cucujiformia</taxon>
        <taxon>Curculionidae</taxon>
        <taxon>Scolytinae</taxon>
        <taxon>Dendroctonus</taxon>
    </lineage>
</organism>
<evidence type="ECO:0000313" key="5">
    <source>
        <dbReference type="Proteomes" id="UP000030742"/>
    </source>
</evidence>
<evidence type="ECO:0000313" key="4">
    <source>
        <dbReference type="EMBL" id="ERL88018.1"/>
    </source>
</evidence>
<feature type="chain" id="PRO_5004655959" description="Pre-C2HC domain-containing protein" evidence="2">
    <location>
        <begin position="25"/>
        <end position="254"/>
    </location>
</feature>
<keyword evidence="2" id="KW-0732">Signal</keyword>
<dbReference type="Pfam" id="PF07530">
    <property type="entry name" value="PRE_C2HC"/>
    <property type="match status" value="1"/>
</dbReference>
<dbReference type="PANTHER" id="PTHR33273">
    <property type="entry name" value="DOMAIN-CONTAINING PROTEIN, PUTATIVE-RELATED"/>
    <property type="match status" value="1"/>
</dbReference>
<evidence type="ECO:0000259" key="3">
    <source>
        <dbReference type="SMART" id="SM00596"/>
    </source>
</evidence>
<feature type="compositionally biased region" description="Polar residues" evidence="1">
    <location>
        <begin position="158"/>
        <end position="175"/>
    </location>
</feature>
<dbReference type="SMART" id="SM00596">
    <property type="entry name" value="PRE_C2HC"/>
    <property type="match status" value="1"/>
</dbReference>
<feature type="compositionally biased region" description="Low complexity" evidence="1">
    <location>
        <begin position="176"/>
        <end position="186"/>
    </location>
</feature>
<proteinExistence type="predicted"/>
<feature type="signal peptide" evidence="2">
    <location>
        <begin position="1"/>
        <end position="24"/>
    </location>
</feature>
<dbReference type="STRING" id="77166.U4U6R8"/>
<reference evidence="4 5" key="1">
    <citation type="journal article" date="2013" name="Genome Biol.">
        <title>Draft genome of the mountain pine beetle, Dendroctonus ponderosae Hopkins, a major forest pest.</title>
        <authorList>
            <person name="Keeling C.I."/>
            <person name="Yuen M.M."/>
            <person name="Liao N.Y."/>
            <person name="Docking T.R."/>
            <person name="Chan S.K."/>
            <person name="Taylor G.A."/>
            <person name="Palmquist D.L."/>
            <person name="Jackman S.D."/>
            <person name="Nguyen A."/>
            <person name="Li M."/>
            <person name="Henderson H."/>
            <person name="Janes J.K."/>
            <person name="Zhao Y."/>
            <person name="Pandoh P."/>
            <person name="Moore R."/>
            <person name="Sperling F.A."/>
            <person name="Huber D.P."/>
            <person name="Birol I."/>
            <person name="Jones S.J."/>
            <person name="Bohlmann J."/>
        </authorList>
    </citation>
    <scope>NUCLEOTIDE SEQUENCE</scope>
</reference>
<dbReference type="InterPro" id="IPR006579">
    <property type="entry name" value="Pre_C2HC_dom"/>
</dbReference>
<feature type="domain" description="Pre-C2HC" evidence="3">
    <location>
        <begin position="24"/>
        <end position="92"/>
    </location>
</feature>
<dbReference type="Proteomes" id="UP000030742">
    <property type="component" value="Unassembled WGS sequence"/>
</dbReference>
<gene>
    <name evidence="4" type="ORF">D910_05407</name>
</gene>
<sequence>MNLSRHLSTFLMVVLSNLHPSTREEDIKTDLNSLGHNIRNVSNIPSRITKNRTSLFFVDLAPQQNNKDIYKITLLQNALVTVEPPRKSGNIVQCTRCQRYRHTKNYCTRPFRCVNCTGVHPTTSCTKNKNSPATRVLCEGSHTANYKGCTVYNEIQKQQNRRTNANPRQNNTKFNTTSTSSQEQQTRIPHRNQTYSDTLKNNKTLEINTAPVDNGNLNGLFSRLEGILTKQAGQLTSLINLLTHLLTTISKNAP</sequence>
<dbReference type="PANTHER" id="PTHR33273:SF2">
    <property type="entry name" value="ENDONUCLEASE_EXONUCLEASE_PHOSPHATASE DOMAIN-CONTAINING PROTEIN"/>
    <property type="match status" value="1"/>
</dbReference>
<feature type="region of interest" description="Disordered" evidence="1">
    <location>
        <begin position="158"/>
        <end position="189"/>
    </location>
</feature>
<dbReference type="EMBL" id="KB632013">
    <property type="protein sequence ID" value="ERL88018.1"/>
    <property type="molecule type" value="Genomic_DNA"/>
</dbReference>
<evidence type="ECO:0000256" key="2">
    <source>
        <dbReference type="SAM" id="SignalP"/>
    </source>
</evidence>
<name>U4U6R8_DENPD</name>
<dbReference type="AlphaFoldDB" id="U4U6R8"/>
<accession>U4U6R8</accession>
<protein>
    <recommendedName>
        <fullName evidence="3">Pre-C2HC domain-containing protein</fullName>
    </recommendedName>
</protein>